<evidence type="ECO:0000313" key="5">
    <source>
        <dbReference type="EMBL" id="TRM10307.1"/>
    </source>
</evidence>
<feature type="domain" description="DUF6930" evidence="2">
    <location>
        <begin position="410"/>
        <end position="527"/>
    </location>
</feature>
<dbReference type="InterPro" id="IPR012912">
    <property type="entry name" value="Plasmid_pRiA4b_Orf3-like"/>
</dbReference>
<dbReference type="InterPro" id="IPR054216">
    <property type="entry name" value="DUF6930"/>
</dbReference>
<dbReference type="Pfam" id="PF07929">
    <property type="entry name" value="PRiA4_ORF3"/>
    <property type="match status" value="1"/>
</dbReference>
<evidence type="ECO:0000259" key="2">
    <source>
        <dbReference type="Pfam" id="PF22007"/>
    </source>
</evidence>
<evidence type="ECO:0000313" key="4">
    <source>
        <dbReference type="EMBL" id="TMN21430.1"/>
    </source>
</evidence>
<dbReference type="SUPFAM" id="SSF159941">
    <property type="entry name" value="MM3350-like"/>
    <property type="match status" value="1"/>
</dbReference>
<dbReference type="Proteomes" id="UP000319280">
    <property type="component" value="Unassembled WGS sequence"/>
</dbReference>
<dbReference type="Gene3D" id="3.10.290.30">
    <property type="entry name" value="MM3350-like"/>
    <property type="match status" value="1"/>
</dbReference>
<sequence length="535" mass="61850">MLHSTSEVTIMIYELKVTLKDVGTQVRRNIQIDGNTTFYDLHRVLQVAFDWENYHLHSFFVNKSNGKRMEHVEISREQQDDFTDFLGMREIYNEKEELLADWLRMPDDKLTYVYDFGDNWNHEIKFTKKLKPKQGVVYPHCTGAKNIAPDEDTRGEVLMGDVDLTHPDTSGNELTEEVNEEFRFQLKDMLSTSEQLSDDNDCWPDVLAKAKEFLRRKPWEGMSDEHIFAVTDPVTSERVYCSVLGGGGEMFGLVVYIGKEGYASLIDSLMDGEPNFEFIVQQRNLLLSFEDREDLEKSDYNLVKSYDIPFRGRKSWPSFRSYKPGYYPWVLDNEEARLMLLALEQTMQVYNELLNGLEMPDLIADESVLERVPHEENGALRFYNQVVELEDNPEVELESDVPLAISELDLKRVEKIARIPATIEFSMEYVDMPVQNEPEERPAFPILALAVERTQGLAVYQDLVTGDEGPSVWQNQFINMITAMEGIPETILVDEKTAHYLKPLITKLKLNVDVEDELPLVRQVINMVHESLLSD</sequence>
<gene>
    <name evidence="4" type="ORF">FFL34_04380</name>
    <name evidence="5" type="ORF">FH966_00445</name>
</gene>
<accession>A0A5S3QHR0</accession>
<dbReference type="PANTHER" id="PTHR41878">
    <property type="entry name" value="LEXA REPRESSOR-RELATED"/>
    <property type="match status" value="1"/>
</dbReference>
<keyword evidence="7" id="KW-1185">Reference proteome</keyword>
<feature type="domain" description="Plasmid pRiA4b Orf3-like" evidence="1">
    <location>
        <begin position="12"/>
        <end position="156"/>
    </location>
</feature>
<feature type="domain" description="DUF7309" evidence="3">
    <location>
        <begin position="203"/>
        <end position="359"/>
    </location>
</feature>
<dbReference type="EMBL" id="VCIA01000001">
    <property type="protein sequence ID" value="TMN21430.1"/>
    <property type="molecule type" value="Genomic_DNA"/>
</dbReference>
<comment type="caution">
    <text evidence="5">The sequence shown here is derived from an EMBL/GenBank/DDBJ whole genome shotgun (WGS) entry which is preliminary data.</text>
</comment>
<dbReference type="PANTHER" id="PTHR41878:SF1">
    <property type="entry name" value="TNPR PROTEIN"/>
    <property type="match status" value="1"/>
</dbReference>
<evidence type="ECO:0000313" key="6">
    <source>
        <dbReference type="Proteomes" id="UP000306980"/>
    </source>
</evidence>
<protein>
    <submittedName>
        <fullName evidence="5">Plasmid pRiA4b ORF-3 family protein</fullName>
    </submittedName>
</protein>
<dbReference type="Pfam" id="PF23988">
    <property type="entry name" value="DUF7309"/>
    <property type="match status" value="1"/>
</dbReference>
<reference evidence="5 7" key="2">
    <citation type="submission" date="2019-07" db="EMBL/GenBank/DDBJ databases">
        <title>Genomic analysis of Lentibacillus sp. NKC851-2.</title>
        <authorList>
            <person name="Oh Y.J."/>
        </authorList>
    </citation>
    <scope>NUCLEOTIDE SEQUENCE [LARGE SCALE GENOMIC DNA]</scope>
    <source>
        <strain evidence="5 7">NKC851-2</strain>
    </source>
</reference>
<evidence type="ECO:0000259" key="3">
    <source>
        <dbReference type="Pfam" id="PF23988"/>
    </source>
</evidence>
<accession>A0A549YEN2</accession>
<evidence type="ECO:0000313" key="7">
    <source>
        <dbReference type="Proteomes" id="UP000319280"/>
    </source>
</evidence>
<dbReference type="InterPro" id="IPR024047">
    <property type="entry name" value="MM3350-like_sf"/>
</dbReference>
<dbReference type="EMBL" id="VJMZ01000001">
    <property type="protein sequence ID" value="TRM10307.1"/>
    <property type="molecule type" value="Genomic_DNA"/>
</dbReference>
<dbReference type="OrthoDB" id="9801392at2"/>
<name>A0A549YEN2_9BACI</name>
<dbReference type="Pfam" id="PF22007">
    <property type="entry name" value="DUF6930"/>
    <property type="match status" value="1"/>
</dbReference>
<reference evidence="4 6" key="1">
    <citation type="submission" date="2019-05" db="EMBL/GenBank/DDBJ databases">
        <title>Genomic analysis of Lentibacillus sp. NKC220-2.</title>
        <authorList>
            <person name="Oh Y.J."/>
        </authorList>
    </citation>
    <scope>NUCLEOTIDE SEQUENCE [LARGE SCALE GENOMIC DNA]</scope>
    <source>
        <strain evidence="4 6">NKC220-2</strain>
    </source>
</reference>
<evidence type="ECO:0000259" key="1">
    <source>
        <dbReference type="Pfam" id="PF07929"/>
    </source>
</evidence>
<organism evidence="5 7">
    <name type="scientific">Lentibacillus cibarius</name>
    <dbReference type="NCBI Taxonomy" id="2583219"/>
    <lineage>
        <taxon>Bacteria</taxon>
        <taxon>Bacillati</taxon>
        <taxon>Bacillota</taxon>
        <taxon>Bacilli</taxon>
        <taxon>Bacillales</taxon>
        <taxon>Bacillaceae</taxon>
        <taxon>Lentibacillus</taxon>
    </lineage>
</organism>
<proteinExistence type="predicted"/>
<dbReference type="InterPro" id="IPR055733">
    <property type="entry name" value="DUF7309"/>
</dbReference>
<dbReference type="Proteomes" id="UP000306980">
    <property type="component" value="Unassembled WGS sequence"/>
</dbReference>
<dbReference type="AlphaFoldDB" id="A0A549YEN2"/>